<accession>A0ABQ5MR29</accession>
<proteinExistence type="inferred from homology"/>
<reference evidence="6 7" key="1">
    <citation type="journal article" date="2023" name="Int. J. Syst. Evol. Microbiol.">
        <title>Arthrobacter mangrovi sp. nov., an actinobacterium isolated from the rhizosphere of a mangrove.</title>
        <authorList>
            <person name="Hamada M."/>
            <person name="Saitou S."/>
            <person name="Enomoto N."/>
            <person name="Nanri K."/>
            <person name="Hidaka K."/>
            <person name="Miura T."/>
            <person name="Tamura T."/>
        </authorList>
    </citation>
    <scope>NUCLEOTIDE SEQUENCE [LARGE SCALE GENOMIC DNA]</scope>
    <source>
        <strain evidence="6 7">NBRC 112813</strain>
    </source>
</reference>
<keyword evidence="4" id="KW-0804">Transcription</keyword>
<evidence type="ECO:0000256" key="3">
    <source>
        <dbReference type="ARBA" id="ARBA00023125"/>
    </source>
</evidence>
<dbReference type="Pfam" id="PF04198">
    <property type="entry name" value="Sugar-bind"/>
    <property type="match status" value="1"/>
</dbReference>
<dbReference type="InterPro" id="IPR037171">
    <property type="entry name" value="NagB/RpiA_transferase-like"/>
</dbReference>
<dbReference type="Gene3D" id="3.40.50.1360">
    <property type="match status" value="1"/>
</dbReference>
<evidence type="ECO:0000256" key="2">
    <source>
        <dbReference type="ARBA" id="ARBA00023015"/>
    </source>
</evidence>
<dbReference type="PANTHER" id="PTHR34294">
    <property type="entry name" value="TRANSCRIPTIONAL REGULATOR-RELATED"/>
    <property type="match status" value="1"/>
</dbReference>
<dbReference type="Proteomes" id="UP001209654">
    <property type="component" value="Unassembled WGS sequence"/>
</dbReference>
<name>A0ABQ5MR29_9MICC</name>
<evidence type="ECO:0000259" key="5">
    <source>
        <dbReference type="Pfam" id="PF04198"/>
    </source>
</evidence>
<keyword evidence="7" id="KW-1185">Reference proteome</keyword>
<comment type="caution">
    <text evidence="6">The sequence shown here is derived from an EMBL/GenBank/DDBJ whole genome shotgun (WGS) entry which is preliminary data.</text>
</comment>
<evidence type="ECO:0000256" key="4">
    <source>
        <dbReference type="ARBA" id="ARBA00023163"/>
    </source>
</evidence>
<dbReference type="InterPro" id="IPR007324">
    <property type="entry name" value="Sugar-bd_dom_put"/>
</dbReference>
<organism evidence="6 7">
    <name type="scientific">Arthrobacter mangrovi</name>
    <dbReference type="NCBI Taxonomy" id="2966350"/>
    <lineage>
        <taxon>Bacteria</taxon>
        <taxon>Bacillati</taxon>
        <taxon>Actinomycetota</taxon>
        <taxon>Actinomycetes</taxon>
        <taxon>Micrococcales</taxon>
        <taxon>Micrococcaceae</taxon>
        <taxon>Arthrobacter</taxon>
    </lineage>
</organism>
<feature type="domain" description="Sugar-binding" evidence="5">
    <location>
        <begin position="67"/>
        <end position="305"/>
    </location>
</feature>
<evidence type="ECO:0000313" key="6">
    <source>
        <dbReference type="EMBL" id="GLB66418.1"/>
    </source>
</evidence>
<dbReference type="InterPro" id="IPR051054">
    <property type="entry name" value="SorC_transcr_regulators"/>
</dbReference>
<dbReference type="InterPro" id="IPR036388">
    <property type="entry name" value="WH-like_DNA-bd_sf"/>
</dbReference>
<dbReference type="PANTHER" id="PTHR34294:SF1">
    <property type="entry name" value="TRANSCRIPTIONAL REGULATOR LSRR"/>
    <property type="match status" value="1"/>
</dbReference>
<dbReference type="RefSeq" id="WP_264794585.1">
    <property type="nucleotide sequence ID" value="NZ_BRVS01000004.1"/>
</dbReference>
<evidence type="ECO:0000313" key="7">
    <source>
        <dbReference type="Proteomes" id="UP001209654"/>
    </source>
</evidence>
<dbReference type="GO" id="GO:0003677">
    <property type="term" value="F:DNA binding"/>
    <property type="evidence" value="ECO:0007669"/>
    <property type="project" value="UniProtKB-KW"/>
</dbReference>
<dbReference type="SUPFAM" id="SSF100950">
    <property type="entry name" value="NagB/RpiA/CoA transferase-like"/>
    <property type="match status" value="1"/>
</dbReference>
<dbReference type="Gene3D" id="1.10.10.10">
    <property type="entry name" value="Winged helix-like DNA-binding domain superfamily/Winged helix DNA-binding domain"/>
    <property type="match status" value="1"/>
</dbReference>
<keyword evidence="3 6" id="KW-0238">DNA-binding</keyword>
<evidence type="ECO:0000256" key="1">
    <source>
        <dbReference type="ARBA" id="ARBA00010466"/>
    </source>
</evidence>
<dbReference type="EMBL" id="BRVS01000004">
    <property type="protein sequence ID" value="GLB66418.1"/>
    <property type="molecule type" value="Genomic_DNA"/>
</dbReference>
<protein>
    <submittedName>
        <fullName evidence="6">DNA-binding transcriptional regulator</fullName>
    </submittedName>
</protein>
<sequence>MAKPSDDETLALIGRDYYLGNMSKVEIATNYGISRFQVARMLEEARTKGIVRIEVVFPNSHTAADPRRLREALGVEAVIVTPTGADDARTRDRMAQAAAKELAKRTRPGFTVGIAWSRTLDLAARHIDTLPPCDLVQLAGALPVPGSGNSMELLRVLGHATSGRTWPIWAPLVVENTATAESLKRQPEISQALTKADTLDLAVVALGSWKPGASTVWDRVDNATRLVCTNAGAVAECSGRLLDADGNPVLTDLDDRVIAVTIEQLRHTPHVIVVAQGADRAEAVRAAARAGIIGTLIVDEELAEVLEEQESYEHRQAPAT</sequence>
<comment type="similarity">
    <text evidence="1">Belongs to the SorC transcriptional regulatory family.</text>
</comment>
<gene>
    <name evidence="6" type="ORF">AHIS1636_08570</name>
</gene>
<keyword evidence="2" id="KW-0805">Transcription regulation</keyword>